<dbReference type="Proteomes" id="UP000001785">
    <property type="component" value="Segment"/>
</dbReference>
<accession>Q6WIB7</accession>
<protein>
    <submittedName>
        <fullName evidence="1">Uncharacterized protein</fullName>
    </submittedName>
</protein>
<gene>
    <name evidence="1" type="ORF">KVP40.0034</name>
</gene>
<organismHost>
    <name type="scientific">Vibrio parahaemolyticus</name>
    <dbReference type="NCBI Taxonomy" id="670"/>
</organismHost>
<dbReference type="RefSeq" id="NP_899282.1">
    <property type="nucleotide sequence ID" value="NC_005083.2"/>
</dbReference>
<dbReference type="KEGG" id="vg:2546019"/>
<sequence>MRINEEFVMSLHIYVEVDTNDGDYVGGLTAASSEEIERFETLVHLSGDSLASWTEGECQDRPNSEVYPQFSENDIEFISDKMPYCEYGFHTVEKIKIVDVLNTL</sequence>
<evidence type="ECO:0000313" key="2">
    <source>
        <dbReference type="Proteomes" id="UP000001785"/>
    </source>
</evidence>
<keyword evidence="2" id="KW-1185">Reference proteome</keyword>
<organism evidence="1 2">
    <name type="scientific">Vibrio phage KVP40 (isolate Vibrio parahaemolyticus/Japan/Matsuzaki/1991)</name>
    <name type="common">KVP40</name>
    <name type="synonym">Bacteriophage KVP40</name>
    <dbReference type="NCBI Taxonomy" id="75320"/>
    <lineage>
        <taxon>Viruses</taxon>
        <taxon>Duplodnaviria</taxon>
        <taxon>Heunggongvirae</taxon>
        <taxon>Uroviricota</taxon>
        <taxon>Caudoviricetes</taxon>
        <taxon>Pantevenvirales</taxon>
        <taxon>Straboviridae</taxon>
        <taxon>Schizotequatrovirus</taxon>
        <taxon>Schizotequatrovirus KVP40</taxon>
    </lineage>
</organism>
<dbReference type="OrthoDB" id="18791at10239"/>
<evidence type="ECO:0000313" key="1">
    <source>
        <dbReference type="EMBL" id="AAQ64105.1"/>
    </source>
</evidence>
<reference evidence="1 2" key="1">
    <citation type="journal article" date="2003" name="J. Bacteriol.">
        <title>Complete genome sequence of the broad-host-range vibriophage KVP40: comparative genomics of a T4-related bacteriophage.</title>
        <authorList>
            <person name="Miller E."/>
            <person name="Heidelberg J."/>
            <person name="Eisen J."/>
            <person name="Nelson W."/>
            <person name="Durkin A."/>
            <person name="Ciecko A."/>
            <person name="Feldblyum T."/>
            <person name="White O."/>
            <person name="Paulsen I."/>
            <person name="Nierman W."/>
            <person name="Lee J."/>
            <person name="Szczypinski B."/>
            <person name="Fraser C."/>
        </authorList>
    </citation>
    <scope>NUCLEOTIDE SEQUENCE</scope>
    <source>
        <strain evidence="2">Isolate Vibrio parahaemolyticus/Japan/Matsuzaki /1991</strain>
    </source>
</reference>
<proteinExistence type="predicted"/>
<dbReference type="EMBL" id="AY283928">
    <property type="protein sequence ID" value="AAQ64105.1"/>
    <property type="molecule type" value="Genomic_DNA"/>
</dbReference>
<name>Q6WIB7_BPKVM</name>
<dbReference type="GeneID" id="2546019"/>